<dbReference type="PROSITE" id="PS00108">
    <property type="entry name" value="PROTEIN_KINASE_ST"/>
    <property type="match status" value="1"/>
</dbReference>
<evidence type="ECO:0000313" key="7">
    <source>
        <dbReference type="Proteomes" id="UP000016931"/>
    </source>
</evidence>
<feature type="domain" description="Protein kinase" evidence="5">
    <location>
        <begin position="110"/>
        <end position="410"/>
    </location>
</feature>
<proteinExistence type="predicted"/>
<feature type="region of interest" description="Disordered" evidence="4">
    <location>
        <begin position="744"/>
        <end position="825"/>
    </location>
</feature>
<dbReference type="RefSeq" id="XP_016759774.1">
    <property type="nucleotide sequence ID" value="XM_016905644.1"/>
</dbReference>
<dbReference type="GO" id="GO:0005737">
    <property type="term" value="C:cytoplasm"/>
    <property type="evidence" value="ECO:0007669"/>
    <property type="project" value="TreeGrafter"/>
</dbReference>
<evidence type="ECO:0000256" key="3">
    <source>
        <dbReference type="PROSITE-ProRule" id="PRU10141"/>
    </source>
</evidence>
<keyword evidence="7" id="KW-1185">Reference proteome</keyword>
<dbReference type="EMBL" id="KB456265">
    <property type="protein sequence ID" value="EMF11653.1"/>
    <property type="molecule type" value="Genomic_DNA"/>
</dbReference>
<dbReference type="AlphaFoldDB" id="N1QET2"/>
<keyword evidence="6" id="KW-0418">Kinase</keyword>
<dbReference type="Gene3D" id="1.10.510.10">
    <property type="entry name" value="Transferase(Phosphotransferase) domain 1"/>
    <property type="match status" value="1"/>
</dbReference>
<dbReference type="GO" id="GO:0004674">
    <property type="term" value="F:protein serine/threonine kinase activity"/>
    <property type="evidence" value="ECO:0007669"/>
    <property type="project" value="TreeGrafter"/>
</dbReference>
<keyword evidence="6" id="KW-0808">Transferase</keyword>
<feature type="region of interest" description="Disordered" evidence="4">
    <location>
        <begin position="1"/>
        <end position="103"/>
    </location>
</feature>
<dbReference type="PANTHER" id="PTHR24346:SF77">
    <property type="entry name" value="SERINE THREONINE PROTEIN KINASE"/>
    <property type="match status" value="1"/>
</dbReference>
<dbReference type="CDD" id="cd14008">
    <property type="entry name" value="STKc_LKB1_CaMKK"/>
    <property type="match status" value="1"/>
</dbReference>
<feature type="compositionally biased region" description="Low complexity" evidence="4">
    <location>
        <begin position="807"/>
        <end position="819"/>
    </location>
</feature>
<dbReference type="OMA" id="QSIRMDP"/>
<dbReference type="OrthoDB" id="68483at2759"/>
<feature type="binding site" evidence="3">
    <location>
        <position position="138"/>
    </location>
    <ligand>
        <name>ATP</name>
        <dbReference type="ChEBI" id="CHEBI:30616"/>
    </ligand>
</feature>
<sequence>MADDHDNSATSLASLQPPDEPTERETAAGIVPSHGISINLPTPAGEGEGEDGHHFRHPVRHVSAPAYQSPLRHHRRAPSRSKGVKETLDARSHYGSSDDDGGAVHRINQYIIKQEIGRGSFGAVHLAVDQYGHEYAVKEFSKSRLRKRAQSNLLRKPNQARRPGHLSAGVGFNSPLHRHTSSDKLNGPNNSLELIKEEIAIMKKLDHHNLVSLIEVLDDPQEDSLYMILEMCKKGVVMHVGLDDRAEPYDEDKCRCWFRDMILGIEYLHAQGIIHRDIKPDNCLITQDDVLKIVDFGVSEMFEKESEMHTTKSAGSPAFMPPELCVVRHGPISGKAADIWSMGVTLYCLRYGRIPFEKSGMLELYGAIKNDDFDLEDEKDENFADLMRRLLEKDPDKRITMAELREHPWVTRNGTDPMMPADVNCATLVEPPTDAEMEEAITGNMVHLMTVMKAVKRFKKLIYRKRPQFMEGLFGRESRLSAPPSNLSRETQSADASDRRPVESALATEGVHRDMDDQILKGADMRRLELEETSTMPSSTDSTGGTEGRSLAPESHRPSIAQPLSADEDSLARPFLNHKSSTFPLDDRGKGHAHDPLEDQIYLRIGAGGSDGNDDDDNFLVCESPGGTDEDIYEAAYQEELNRIIQDRDNAGLVLTRRVEHIERLRRHPNVLASSLNHAIDFATATGSKAHARARTSRLASFARDKRDRARANVNERIEQRAADRAIDDVRDNTTPALMINDETAASPLPSPVNNSIPSGLATPPSRSRTPNSERRLRDAAKFQAGQTLKGVARRLNETASRLEARSSGSTSSNGSGPVSPYPET</sequence>
<feature type="compositionally biased region" description="Basic and acidic residues" evidence="4">
    <location>
        <begin position="772"/>
        <end position="781"/>
    </location>
</feature>
<dbReference type="Pfam" id="PF00069">
    <property type="entry name" value="Pkinase"/>
    <property type="match status" value="1"/>
</dbReference>
<dbReference type="Proteomes" id="UP000016931">
    <property type="component" value="Unassembled WGS sequence"/>
</dbReference>
<feature type="compositionally biased region" description="Polar residues" evidence="4">
    <location>
        <begin position="533"/>
        <end position="544"/>
    </location>
</feature>
<feature type="compositionally biased region" description="Basic and acidic residues" evidence="4">
    <location>
        <begin position="83"/>
        <end position="92"/>
    </location>
</feature>
<dbReference type="GeneID" id="27902781"/>
<protein>
    <submittedName>
        <fullName evidence="6">Pkinase-domain-containing protein</fullName>
    </submittedName>
</protein>
<feature type="compositionally biased region" description="Polar residues" evidence="4">
    <location>
        <begin position="483"/>
        <end position="495"/>
    </location>
</feature>
<reference evidence="6 7" key="1">
    <citation type="journal article" date="2012" name="PLoS Pathog.">
        <title>Diverse lifestyles and strategies of plant pathogenesis encoded in the genomes of eighteen Dothideomycetes fungi.</title>
        <authorList>
            <person name="Ohm R.A."/>
            <person name="Feau N."/>
            <person name="Henrissat B."/>
            <person name="Schoch C.L."/>
            <person name="Horwitz B.A."/>
            <person name="Barry K.W."/>
            <person name="Condon B.J."/>
            <person name="Copeland A.C."/>
            <person name="Dhillon B."/>
            <person name="Glaser F."/>
            <person name="Hesse C.N."/>
            <person name="Kosti I."/>
            <person name="LaButti K."/>
            <person name="Lindquist E.A."/>
            <person name="Lucas S."/>
            <person name="Salamov A.A."/>
            <person name="Bradshaw R.E."/>
            <person name="Ciuffetti L."/>
            <person name="Hamelin R.C."/>
            <person name="Kema G.H.J."/>
            <person name="Lawrence C."/>
            <person name="Scott J.A."/>
            <person name="Spatafora J.W."/>
            <person name="Turgeon B.G."/>
            <person name="de Wit P.J.G.M."/>
            <person name="Zhong S."/>
            <person name="Goodwin S.B."/>
            <person name="Grigoriev I.V."/>
        </authorList>
    </citation>
    <scope>NUCLEOTIDE SEQUENCE [LARGE SCALE GENOMIC DNA]</scope>
    <source>
        <strain evidence="6 7">SO2202</strain>
    </source>
</reference>
<keyword evidence="2 3" id="KW-0067">ATP-binding</keyword>
<dbReference type="PANTHER" id="PTHR24346">
    <property type="entry name" value="MAP/MICROTUBULE AFFINITY-REGULATING KINASE"/>
    <property type="match status" value="1"/>
</dbReference>
<feature type="region of interest" description="Disordered" evidence="4">
    <location>
        <begin position="151"/>
        <end position="189"/>
    </location>
</feature>
<dbReference type="PROSITE" id="PS50011">
    <property type="entry name" value="PROTEIN_KINASE_DOM"/>
    <property type="match status" value="1"/>
</dbReference>
<feature type="region of interest" description="Disordered" evidence="4">
    <location>
        <begin position="478"/>
        <end position="565"/>
    </location>
</feature>
<feature type="compositionally biased region" description="Basic and acidic residues" evidence="4">
    <location>
        <begin position="510"/>
        <end position="530"/>
    </location>
</feature>
<name>N1QET2_SPHMS</name>
<dbReference type="InterPro" id="IPR011009">
    <property type="entry name" value="Kinase-like_dom_sf"/>
</dbReference>
<dbReference type="FunFam" id="3.30.200.20:FF:000447">
    <property type="entry name" value="Calcium/calmodulin dependent protein kinase"/>
    <property type="match status" value="1"/>
</dbReference>
<dbReference type="GO" id="GO:0035556">
    <property type="term" value="P:intracellular signal transduction"/>
    <property type="evidence" value="ECO:0007669"/>
    <property type="project" value="TreeGrafter"/>
</dbReference>
<dbReference type="STRING" id="692275.N1QET2"/>
<dbReference type="GO" id="GO:0005524">
    <property type="term" value="F:ATP binding"/>
    <property type="evidence" value="ECO:0007669"/>
    <property type="project" value="UniProtKB-UniRule"/>
</dbReference>
<dbReference type="HOGENOM" id="CLU_000288_165_0_1"/>
<gene>
    <name evidence="6" type="ORF">SEPMUDRAFT_149584</name>
</gene>
<evidence type="ECO:0000256" key="2">
    <source>
        <dbReference type="ARBA" id="ARBA00022840"/>
    </source>
</evidence>
<dbReference type="InterPro" id="IPR000719">
    <property type="entry name" value="Prot_kinase_dom"/>
</dbReference>
<dbReference type="FunFam" id="1.10.510.10:FF:000995">
    <property type="entry name" value="BcCMK3, calcium/calmodulin-dependent protein kinase"/>
    <property type="match status" value="1"/>
</dbReference>
<dbReference type="Gene3D" id="3.30.200.20">
    <property type="entry name" value="Phosphorylase Kinase, domain 1"/>
    <property type="match status" value="1"/>
</dbReference>
<accession>N1QET2</accession>
<evidence type="ECO:0000313" key="6">
    <source>
        <dbReference type="EMBL" id="EMF11653.1"/>
    </source>
</evidence>
<dbReference type="eggNOG" id="KOG0585">
    <property type="taxonomic scope" value="Eukaryota"/>
</dbReference>
<evidence type="ECO:0000256" key="1">
    <source>
        <dbReference type="ARBA" id="ARBA00022741"/>
    </source>
</evidence>
<evidence type="ECO:0000256" key="4">
    <source>
        <dbReference type="SAM" id="MobiDB-lite"/>
    </source>
</evidence>
<dbReference type="SMART" id="SM00220">
    <property type="entry name" value="S_TKc"/>
    <property type="match status" value="1"/>
</dbReference>
<evidence type="ECO:0000259" key="5">
    <source>
        <dbReference type="PROSITE" id="PS50011"/>
    </source>
</evidence>
<dbReference type="InterPro" id="IPR008271">
    <property type="entry name" value="Ser/Thr_kinase_AS"/>
</dbReference>
<dbReference type="PROSITE" id="PS00107">
    <property type="entry name" value="PROTEIN_KINASE_ATP"/>
    <property type="match status" value="1"/>
</dbReference>
<dbReference type="SUPFAM" id="SSF56112">
    <property type="entry name" value="Protein kinase-like (PK-like)"/>
    <property type="match status" value="1"/>
</dbReference>
<dbReference type="InterPro" id="IPR017441">
    <property type="entry name" value="Protein_kinase_ATP_BS"/>
</dbReference>
<organism evidence="6 7">
    <name type="scientific">Sphaerulina musiva (strain SO2202)</name>
    <name type="common">Poplar stem canker fungus</name>
    <name type="synonym">Septoria musiva</name>
    <dbReference type="NCBI Taxonomy" id="692275"/>
    <lineage>
        <taxon>Eukaryota</taxon>
        <taxon>Fungi</taxon>
        <taxon>Dikarya</taxon>
        <taxon>Ascomycota</taxon>
        <taxon>Pezizomycotina</taxon>
        <taxon>Dothideomycetes</taxon>
        <taxon>Dothideomycetidae</taxon>
        <taxon>Mycosphaerellales</taxon>
        <taxon>Mycosphaerellaceae</taxon>
        <taxon>Sphaerulina</taxon>
    </lineage>
</organism>
<feature type="compositionally biased region" description="Basic and acidic residues" evidence="4">
    <location>
        <begin position="795"/>
        <end position="805"/>
    </location>
</feature>
<keyword evidence="1 3" id="KW-0547">Nucleotide-binding</keyword>